<dbReference type="EMBL" id="AFWA02000014">
    <property type="protein sequence ID" value="EMR08675.1"/>
    <property type="molecule type" value="Genomic_DNA"/>
</dbReference>
<name>M7P497_PNEMU</name>
<evidence type="ECO:0000256" key="1">
    <source>
        <dbReference type="ARBA" id="ARBA00022741"/>
    </source>
</evidence>
<evidence type="ECO:0000259" key="3">
    <source>
        <dbReference type="PROSITE" id="PS51722"/>
    </source>
</evidence>
<dbReference type="Gene3D" id="3.30.230.10">
    <property type="match status" value="1"/>
</dbReference>
<dbReference type="InterPro" id="IPR056752">
    <property type="entry name" value="EFL1"/>
</dbReference>
<dbReference type="SUPFAM" id="SSF52540">
    <property type="entry name" value="P-loop containing nucleoside triphosphate hydrolases"/>
    <property type="match status" value="1"/>
</dbReference>
<dbReference type="FunFam" id="3.90.1430.10:FF:000002">
    <property type="entry name" value="Elongation factor like GTPase 1"/>
    <property type="match status" value="1"/>
</dbReference>
<dbReference type="InterPro" id="IPR041095">
    <property type="entry name" value="EFG_II"/>
</dbReference>
<dbReference type="CDD" id="cd04096">
    <property type="entry name" value="eEF2_snRNP_like_C"/>
    <property type="match status" value="1"/>
</dbReference>
<keyword evidence="2" id="KW-0342">GTP-binding</keyword>
<dbReference type="InterPro" id="IPR000640">
    <property type="entry name" value="EFG_V-like"/>
</dbReference>
<dbReference type="InterPro" id="IPR014721">
    <property type="entry name" value="Ribsml_uS5_D2-typ_fold_subgr"/>
</dbReference>
<dbReference type="Pfam" id="PF00009">
    <property type="entry name" value="GTP_EFTU"/>
    <property type="match status" value="1"/>
</dbReference>
<organism evidence="4 5">
    <name type="scientific">Pneumocystis murina (strain B123)</name>
    <name type="common">Mouse pneumocystis pneumonia agent</name>
    <name type="synonym">Pneumocystis carinii f. sp. muris</name>
    <dbReference type="NCBI Taxonomy" id="1069680"/>
    <lineage>
        <taxon>Eukaryota</taxon>
        <taxon>Fungi</taxon>
        <taxon>Dikarya</taxon>
        <taxon>Ascomycota</taxon>
        <taxon>Taphrinomycotina</taxon>
        <taxon>Pneumocystomycetes</taxon>
        <taxon>Pneumocystaceae</taxon>
        <taxon>Pneumocystis</taxon>
    </lineage>
</organism>
<dbReference type="PANTHER" id="PTHR42908">
    <property type="entry name" value="TRANSLATION ELONGATION FACTOR-RELATED"/>
    <property type="match status" value="1"/>
</dbReference>
<keyword evidence="5" id="KW-1185">Reference proteome</keyword>
<accession>M7P497</accession>
<dbReference type="SUPFAM" id="SSF54980">
    <property type="entry name" value="EF-G C-terminal domain-like"/>
    <property type="match status" value="2"/>
</dbReference>
<dbReference type="GO" id="GO:0005829">
    <property type="term" value="C:cytosol"/>
    <property type="evidence" value="ECO:0007669"/>
    <property type="project" value="TreeGrafter"/>
</dbReference>
<gene>
    <name evidence="4" type="ORF">PNEG_02852</name>
</gene>
<feature type="domain" description="Tr-type G" evidence="3">
    <location>
        <begin position="17"/>
        <end position="313"/>
    </location>
</feature>
<dbReference type="GO" id="GO:0003924">
    <property type="term" value="F:GTPase activity"/>
    <property type="evidence" value="ECO:0007669"/>
    <property type="project" value="InterPro"/>
</dbReference>
<dbReference type="CDD" id="cd01681">
    <property type="entry name" value="aeEF2_snRNP_like_IV"/>
    <property type="match status" value="1"/>
</dbReference>
<dbReference type="Gene3D" id="3.30.70.870">
    <property type="entry name" value="Elongation Factor G (Translational Gtpase), domain 3"/>
    <property type="match status" value="1"/>
</dbReference>
<dbReference type="AlphaFoldDB" id="M7P497"/>
<dbReference type="STRING" id="1069680.M7P497"/>
<dbReference type="GO" id="GO:0042256">
    <property type="term" value="P:cytosolic ribosome assembly"/>
    <property type="evidence" value="ECO:0007669"/>
    <property type="project" value="TreeGrafter"/>
</dbReference>
<keyword evidence="1" id="KW-0547">Nucleotide-binding</keyword>
<dbReference type="SUPFAM" id="SSF50447">
    <property type="entry name" value="Translation proteins"/>
    <property type="match status" value="1"/>
</dbReference>
<dbReference type="Pfam" id="PF00679">
    <property type="entry name" value="EFG_C"/>
    <property type="match status" value="1"/>
</dbReference>
<dbReference type="RefSeq" id="XP_007874890.1">
    <property type="nucleotide sequence ID" value="XM_007876699.1"/>
</dbReference>
<dbReference type="Gene3D" id="3.30.70.240">
    <property type="match status" value="1"/>
</dbReference>
<dbReference type="InterPro" id="IPR035647">
    <property type="entry name" value="EFG_III/V"/>
</dbReference>
<dbReference type="PROSITE" id="PS51722">
    <property type="entry name" value="G_TR_2"/>
    <property type="match status" value="1"/>
</dbReference>
<dbReference type="SUPFAM" id="SSF54211">
    <property type="entry name" value="Ribosomal protein S5 domain 2-like"/>
    <property type="match status" value="1"/>
</dbReference>
<dbReference type="InterPro" id="IPR020568">
    <property type="entry name" value="Ribosomal_Su5_D2-typ_SF"/>
</dbReference>
<dbReference type="HOGENOM" id="CLU_002794_3_1_1"/>
<dbReference type="Gene3D" id="3.90.1430.10">
    <property type="entry name" value="Yeast translation eEF2 (G' domain)"/>
    <property type="match status" value="1"/>
</dbReference>
<evidence type="ECO:0000256" key="2">
    <source>
        <dbReference type="ARBA" id="ARBA00023134"/>
    </source>
</evidence>
<dbReference type="Pfam" id="PF14492">
    <property type="entry name" value="EFG_III"/>
    <property type="match status" value="1"/>
</dbReference>
<dbReference type="GeneID" id="19896539"/>
<dbReference type="Gene3D" id="3.40.50.300">
    <property type="entry name" value="P-loop containing nucleotide triphosphate hydrolases"/>
    <property type="match status" value="1"/>
</dbReference>
<evidence type="ECO:0000313" key="4">
    <source>
        <dbReference type="EMBL" id="EMR08675.1"/>
    </source>
</evidence>
<dbReference type="GO" id="GO:0043022">
    <property type="term" value="F:ribosome binding"/>
    <property type="evidence" value="ECO:0007669"/>
    <property type="project" value="TreeGrafter"/>
</dbReference>
<comment type="caution">
    <text evidence="4">The sequence shown here is derived from an EMBL/GenBank/DDBJ whole genome shotgun (WGS) entry which is preliminary data.</text>
</comment>
<proteinExistence type="predicted"/>
<dbReference type="FunFam" id="3.40.50.300:FF:000746">
    <property type="entry name" value="Ribosome assembly protein 1"/>
    <property type="match status" value="1"/>
</dbReference>
<dbReference type="VEuPathDB" id="FungiDB:PNEG_02852"/>
<dbReference type="GO" id="GO:1990904">
    <property type="term" value="C:ribonucleoprotein complex"/>
    <property type="evidence" value="ECO:0007669"/>
    <property type="project" value="TreeGrafter"/>
</dbReference>
<dbReference type="InterPro" id="IPR027417">
    <property type="entry name" value="P-loop_NTPase"/>
</dbReference>
<dbReference type="Pfam" id="PF25118">
    <property type="entry name" value="EFL1"/>
    <property type="match status" value="1"/>
</dbReference>
<dbReference type="CDD" id="cd16268">
    <property type="entry name" value="EF2_II"/>
    <property type="match status" value="1"/>
</dbReference>
<dbReference type="PRINTS" id="PR00315">
    <property type="entry name" value="ELONGATNFCT"/>
</dbReference>
<dbReference type="GO" id="GO:0005525">
    <property type="term" value="F:GTP binding"/>
    <property type="evidence" value="ECO:0007669"/>
    <property type="project" value="UniProtKB-KW"/>
</dbReference>
<dbReference type="PANTHER" id="PTHR42908:SF3">
    <property type="entry name" value="ELONGATION FACTOR-LIKE GTPASE 1"/>
    <property type="match status" value="1"/>
</dbReference>
<dbReference type="eggNOG" id="KOG0467">
    <property type="taxonomic scope" value="Eukaryota"/>
</dbReference>
<sequence>MPSVLPEILVNIQKNPDHIRNICLLAHTTLADRLIASNLIISNKIAGTIRYLDNRDDEITRGITMKSSAISLYAKIIKKDESNSEYMINLVDSPGHIDFNFEISAASRLCDGALIIIDVIEGCCSQTISMLRHAWTEKLKPILIFNKIDRFILELHLSPEEAYSNLLQLLNHVNAIMSTFFTEDNLKNLERNELLENQETNNTNNIVPPSYDKTDKDLYFSPEKGNVIISSAIDGWAFRINQFSEIYEKKLGIKQSILNKVLWGSFYLDPKTKNILQPEDLKGRNLKPMFVKLILENIWTIYHSIILNKDQNKIEKIISNLELKIPHREIISKDSKCLLTSIFSQWLPLSTSVILSIIDQIPSPKKSQKLRLSHIIEHSPNFDLVPSYIYNSIMECSTNNLSPVIGYVSKLIPIPIKELPKDKKIYTKLENENQEIQIKISEKDSPLCETYVLESSPDYILEKNNYNSLEHTKHFEKNYFIGFTRLYSGIINIGQELYVFKPKYDPKTPEKNISKIIVSNLYLLMGKELIQIEKVYAGNIFGIGGLEESIIKNGTISSLPISYNLASIINDAPIVRVALEPTSPSDMQKLTEGLKLLNQSDPCVQIQHQDSGEHIILATGELHLEKCLKDLCEKFSKINIHVSKPIVPFRETIVKLKENNVPKGIVEVSVPLTNIKIKLRVYPLPKDITEYIYSFSKVIKDAYLYIEIADSSITNRLDTNFTNNFKLDNFKKQLFEKLNSTEKTDIDWTKVYERIVAFGPNKTGPNILIDNTGKLRKLFINNTFIAKNLNINNDLQSLSFNEIEKHINTGFQLSVLQGPLAEEPMHGVSIFIEDIEFENININHKLKIEQITSHLISSFKDGIKQGFLDWSPRLMLSMYACDIQAPGNVLGKIHAIISKRRGRIVSEELKGTLYLIKALLPIVESFGFSKDIRKKTSGAANPQLIFNGFEILDQDPFWISRTEDLEDTENIKNKENISQKYINDIRKRKGLFINQKIIFRAEKQRTLKR</sequence>
<dbReference type="FunFam" id="3.30.70.870:FF:000002">
    <property type="entry name" value="Translation elongation factor 2"/>
    <property type="match status" value="1"/>
</dbReference>
<dbReference type="OrthoDB" id="364892at2759"/>
<dbReference type="SMART" id="SM00838">
    <property type="entry name" value="EFG_C"/>
    <property type="match status" value="1"/>
</dbReference>
<reference evidence="5" key="1">
    <citation type="journal article" date="2016" name="Nat. Commun.">
        <title>Genome analysis of three Pneumocystis species reveals adaptation mechanisms to life exclusively in mammalian hosts.</title>
        <authorList>
            <person name="Ma L."/>
            <person name="Chen Z."/>
            <person name="Huang D.W."/>
            <person name="Kutty G."/>
            <person name="Ishihara M."/>
            <person name="Wang H."/>
            <person name="Abouelleil A."/>
            <person name="Bishop L."/>
            <person name="Davey E."/>
            <person name="Deng R."/>
            <person name="Deng X."/>
            <person name="Fan L."/>
            <person name="Fantoni G."/>
            <person name="Fitzgerald M."/>
            <person name="Gogineni E."/>
            <person name="Goldberg J.M."/>
            <person name="Handley G."/>
            <person name="Hu X."/>
            <person name="Huber C."/>
            <person name="Jiao X."/>
            <person name="Jones K."/>
            <person name="Levin J.Z."/>
            <person name="Liu Y."/>
            <person name="Macdonald P."/>
            <person name="Melnikov A."/>
            <person name="Raley C."/>
            <person name="Sassi M."/>
            <person name="Sherman B.T."/>
            <person name="Song X."/>
            <person name="Sykes S."/>
            <person name="Tran B."/>
            <person name="Walsh L."/>
            <person name="Xia Y."/>
            <person name="Yang J."/>
            <person name="Young S."/>
            <person name="Zeng Q."/>
            <person name="Zheng X."/>
            <person name="Stephens R."/>
            <person name="Nusbaum C."/>
            <person name="Birren B.W."/>
            <person name="Azadi P."/>
            <person name="Lempicki R.A."/>
            <person name="Cuomo C.A."/>
            <person name="Kovacs J.A."/>
        </authorList>
    </citation>
    <scope>NUCLEOTIDE SEQUENCE [LARGE SCALE GENOMIC DNA]</scope>
    <source>
        <strain evidence="5">B123</strain>
    </source>
</reference>
<dbReference type="InterPro" id="IPR000795">
    <property type="entry name" value="T_Tr_GTP-bd_dom"/>
</dbReference>
<dbReference type="CDD" id="cd16261">
    <property type="entry name" value="EF2_snRNP_III"/>
    <property type="match status" value="1"/>
</dbReference>
<dbReference type="InterPro" id="IPR009000">
    <property type="entry name" value="Transl_B-barrel_sf"/>
</dbReference>
<dbReference type="Proteomes" id="UP000011958">
    <property type="component" value="Unassembled WGS sequence"/>
</dbReference>
<evidence type="ECO:0000313" key="5">
    <source>
        <dbReference type="Proteomes" id="UP000011958"/>
    </source>
</evidence>
<dbReference type="Gene3D" id="2.40.30.10">
    <property type="entry name" value="Translation factors"/>
    <property type="match status" value="1"/>
</dbReference>
<protein>
    <recommendedName>
        <fullName evidence="3">Tr-type G domain-containing protein</fullName>
    </recommendedName>
</protein>
<dbReference type="OMA" id="FARCDIQ"/>